<dbReference type="GO" id="GO:0044550">
    <property type="term" value="P:secondary metabolite biosynthetic process"/>
    <property type="evidence" value="ECO:0007669"/>
    <property type="project" value="TreeGrafter"/>
</dbReference>
<dbReference type="EMBL" id="JAFREP010000004">
    <property type="protein sequence ID" value="MBO1317918.1"/>
    <property type="molecule type" value="Genomic_DNA"/>
</dbReference>
<dbReference type="CDD" id="cd05930">
    <property type="entry name" value="A_NRPS"/>
    <property type="match status" value="1"/>
</dbReference>
<protein>
    <submittedName>
        <fullName evidence="4">Amino acid adenylation domain-containing protein</fullName>
    </submittedName>
</protein>
<dbReference type="SUPFAM" id="SSF52777">
    <property type="entry name" value="CoA-dependent acyltransferases"/>
    <property type="match status" value="2"/>
</dbReference>
<dbReference type="Gene3D" id="3.40.50.1820">
    <property type="entry name" value="alpha/beta hydrolase"/>
    <property type="match status" value="1"/>
</dbReference>
<dbReference type="InterPro" id="IPR020845">
    <property type="entry name" value="AMP-binding_CS"/>
</dbReference>
<dbReference type="Proteomes" id="UP000664417">
    <property type="component" value="Unassembled WGS sequence"/>
</dbReference>
<evidence type="ECO:0000313" key="4">
    <source>
        <dbReference type="EMBL" id="MBO1317918.1"/>
    </source>
</evidence>
<proteinExistence type="predicted"/>
<reference evidence="4" key="1">
    <citation type="submission" date="2021-03" db="EMBL/GenBank/DDBJ databases">
        <authorList>
            <person name="Wang G."/>
        </authorList>
    </citation>
    <scope>NUCLEOTIDE SEQUENCE</scope>
    <source>
        <strain evidence="4">KCTC 12899</strain>
    </source>
</reference>
<dbReference type="SMART" id="SM00823">
    <property type="entry name" value="PKS_PP"/>
    <property type="match status" value="1"/>
</dbReference>
<dbReference type="InterPro" id="IPR020806">
    <property type="entry name" value="PKS_PP-bd"/>
</dbReference>
<dbReference type="CDD" id="cd19531">
    <property type="entry name" value="LCL_NRPS-like"/>
    <property type="match status" value="1"/>
</dbReference>
<dbReference type="Pfam" id="PF00550">
    <property type="entry name" value="PP-binding"/>
    <property type="match status" value="1"/>
</dbReference>
<dbReference type="InterPro" id="IPR025110">
    <property type="entry name" value="AMP-bd_C"/>
</dbReference>
<dbReference type="InterPro" id="IPR010071">
    <property type="entry name" value="AA_adenyl_dom"/>
</dbReference>
<feature type="domain" description="Carrier" evidence="3">
    <location>
        <begin position="1005"/>
        <end position="1080"/>
    </location>
</feature>
<evidence type="ECO:0000256" key="1">
    <source>
        <dbReference type="ARBA" id="ARBA00022450"/>
    </source>
</evidence>
<dbReference type="GO" id="GO:0005737">
    <property type="term" value="C:cytoplasm"/>
    <property type="evidence" value="ECO:0007669"/>
    <property type="project" value="TreeGrafter"/>
</dbReference>
<dbReference type="NCBIfam" id="TIGR01733">
    <property type="entry name" value="AA-adenyl-dom"/>
    <property type="match status" value="1"/>
</dbReference>
<dbReference type="SUPFAM" id="SSF53474">
    <property type="entry name" value="alpha/beta-Hydrolases"/>
    <property type="match status" value="1"/>
</dbReference>
<dbReference type="InterPro" id="IPR000873">
    <property type="entry name" value="AMP-dep_synth/lig_dom"/>
</dbReference>
<dbReference type="InterPro" id="IPR023213">
    <property type="entry name" value="CAT-like_dom_sf"/>
</dbReference>
<dbReference type="RefSeq" id="WP_207857427.1">
    <property type="nucleotide sequence ID" value="NZ_JAFREP010000004.1"/>
</dbReference>
<dbReference type="SUPFAM" id="SSF56801">
    <property type="entry name" value="Acetyl-CoA synthetase-like"/>
    <property type="match status" value="1"/>
</dbReference>
<dbReference type="PROSITE" id="PS50075">
    <property type="entry name" value="CARRIER"/>
    <property type="match status" value="1"/>
</dbReference>
<gene>
    <name evidence="4" type="ORF">J3U88_05545</name>
</gene>
<dbReference type="PANTHER" id="PTHR45527">
    <property type="entry name" value="NONRIBOSOMAL PEPTIDE SYNTHETASE"/>
    <property type="match status" value="1"/>
</dbReference>
<evidence type="ECO:0000256" key="2">
    <source>
        <dbReference type="ARBA" id="ARBA00022553"/>
    </source>
</evidence>
<dbReference type="InterPro" id="IPR045851">
    <property type="entry name" value="AMP-bd_C_sf"/>
</dbReference>
<name>A0A8J7QG19_9BACT</name>
<dbReference type="GO" id="GO:0031177">
    <property type="term" value="F:phosphopantetheine binding"/>
    <property type="evidence" value="ECO:0007669"/>
    <property type="project" value="InterPro"/>
</dbReference>
<evidence type="ECO:0000259" key="3">
    <source>
        <dbReference type="PROSITE" id="PS50075"/>
    </source>
</evidence>
<dbReference type="InterPro" id="IPR001242">
    <property type="entry name" value="Condensation_dom"/>
</dbReference>
<dbReference type="Gene3D" id="3.30.559.30">
    <property type="entry name" value="Nonribosomal peptide synthetase, condensation domain"/>
    <property type="match status" value="1"/>
</dbReference>
<dbReference type="InterPro" id="IPR001031">
    <property type="entry name" value="Thioesterase"/>
</dbReference>
<dbReference type="SUPFAM" id="SSF47336">
    <property type="entry name" value="ACP-like"/>
    <property type="match status" value="1"/>
</dbReference>
<dbReference type="InterPro" id="IPR009081">
    <property type="entry name" value="PP-bd_ACP"/>
</dbReference>
<sequence>MKTLAERVAALTPQQRALFLRSREKQRATDEDSVIPARTGPGPWPACADQAALWYFQQVDAEAVPYNIGNGQRLLGPLEPPLLERAYADLVRRQEMLRAFYPVVDGVPHVAIADDLGGSITWVDLRGEPAAERERLAQQAAARLINQPFDLEKGPIVRFVVIRLADDVHLMVPVMHHSITDAVSYNIFFRELIALYGGHLRGNPAPLPPITRHYIDYALWRNQWLASAAFQEQSAWWEQELKGAPTRIGLPGDYPRPKVFNDRGSRTFFKLSGDVTQRLRARNRLAGTTSLMTLLAGTFALFYRWADMRDMLIAVPASHREHREMAHVIGYFLNYVPFRGRITPGMSFEALLEATKTTVLGGLKHKRVPFSAMVEALKPERDPSAMPLAQLGFVYVSAAGLNTEAAKLHQEGAPEFRVEGYYADREISPMDLQFIFMEGADEVDCFIEYAADIYKRETMEQLAASFECLFDRLLAAPGRALELHPLGKNIPEALARARFDDSPAALHEPFFARAGTTPTTTAVTDGTQSFSYGELAQQVEATARALRALGVRGETPVGVCLKPGVTAVVVLLAVLRAGGTYLPLDMPPQRRRRVLDDCRPLLVIVDDDAVDADWREVALYRIGALAASRQNAAQPELPTRLDPDQTAAILHTSGSTGRPKGVMVTHRGLAHRLAWWAAQCPATPGEPFALTAGANVNEYLMEVFDALHQGGTLHVAAASVRAEPIKLAAYLEKHGMRRIQMVPSVLRLLVAEPGITTRLASLTHLVVHGESLPVDVAAAVRRKLPHCTLVNNYGLTEATGACAAEVTQTGELPGRVPVGFGLGGLDLYLMDGAGNPLPAGAVGELYLGGPALSRGYAGDAAGTAARFVPNPFGNGGRLFRTGDLARFDSERGLTILGRADRQLKIRGNRIEPGEIEAVLRAQGGVVDAAVLLVGDDLAAAVQTAGSLDRETLRQSMLGALPEAMIPTRFHFVEALPRTASGKTDLGALGAIVSRETTAVGHKYVGPTTVSERLLARIWRAVLHHPAPGIDDDFYELGGHSLRAAEVMARLNRETGRALPLTLLLQTRTIRGMARALDGFDEWQAACAGSAPALLGEAGAAKLFAFPPLLGFAMIYRPLAERLPGFAFMGFDFVDQPDPPAFYADQIENEQPEGPLRLLGYSAGGNLAFAVTQTLEARGRQVAALILVDSMARTETPEDATVLHRRKAAFLADLHGQVREDPVMRVYADTPYLLGLMEKTPGAFHAYHYRGCDTGTVSAPIYYVRGEAEPERTHAREAWASAATVRYHQGRGRHEAMFQGEALEHNAALLRDLLTPSRQHEALALDAGTA</sequence>
<keyword evidence="5" id="KW-1185">Reference proteome</keyword>
<dbReference type="GO" id="GO:0043041">
    <property type="term" value="P:amino acid activation for nonribosomal peptide biosynthetic process"/>
    <property type="evidence" value="ECO:0007669"/>
    <property type="project" value="TreeGrafter"/>
</dbReference>
<dbReference type="InterPro" id="IPR042099">
    <property type="entry name" value="ANL_N_sf"/>
</dbReference>
<dbReference type="Gene3D" id="1.10.287.490">
    <property type="entry name" value="Helix hairpin bin"/>
    <property type="match status" value="1"/>
</dbReference>
<keyword evidence="2" id="KW-0597">Phosphoprotein</keyword>
<dbReference type="PROSITE" id="PS00455">
    <property type="entry name" value="AMP_BINDING"/>
    <property type="match status" value="1"/>
</dbReference>
<evidence type="ECO:0000313" key="5">
    <source>
        <dbReference type="Proteomes" id="UP000664417"/>
    </source>
</evidence>
<dbReference type="Pfam" id="PF13193">
    <property type="entry name" value="AMP-binding_C"/>
    <property type="match status" value="1"/>
</dbReference>
<dbReference type="Gene3D" id="3.40.50.12780">
    <property type="entry name" value="N-terminal domain of ligase-like"/>
    <property type="match status" value="1"/>
</dbReference>
<dbReference type="SMART" id="SM00824">
    <property type="entry name" value="PKS_TE"/>
    <property type="match status" value="1"/>
</dbReference>
<dbReference type="PANTHER" id="PTHR45527:SF1">
    <property type="entry name" value="FATTY ACID SYNTHASE"/>
    <property type="match status" value="1"/>
</dbReference>
<dbReference type="InterPro" id="IPR036736">
    <property type="entry name" value="ACP-like_sf"/>
</dbReference>
<dbReference type="GO" id="GO:0003824">
    <property type="term" value="F:catalytic activity"/>
    <property type="evidence" value="ECO:0007669"/>
    <property type="project" value="InterPro"/>
</dbReference>
<dbReference type="InterPro" id="IPR029058">
    <property type="entry name" value="AB_hydrolase_fold"/>
</dbReference>
<dbReference type="Pfam" id="PF00668">
    <property type="entry name" value="Condensation"/>
    <property type="match status" value="1"/>
</dbReference>
<dbReference type="Gene3D" id="1.10.1200.10">
    <property type="entry name" value="ACP-like"/>
    <property type="match status" value="1"/>
</dbReference>
<comment type="caution">
    <text evidence="4">The sequence shown here is derived from an EMBL/GenBank/DDBJ whole genome shotgun (WGS) entry which is preliminary data.</text>
</comment>
<dbReference type="Gene3D" id="3.30.559.10">
    <property type="entry name" value="Chloramphenicol acetyltransferase-like domain"/>
    <property type="match status" value="1"/>
</dbReference>
<organism evidence="4 5">
    <name type="scientific">Acanthopleuribacter pedis</name>
    <dbReference type="NCBI Taxonomy" id="442870"/>
    <lineage>
        <taxon>Bacteria</taxon>
        <taxon>Pseudomonadati</taxon>
        <taxon>Acidobacteriota</taxon>
        <taxon>Holophagae</taxon>
        <taxon>Acanthopleuribacterales</taxon>
        <taxon>Acanthopleuribacteraceae</taxon>
        <taxon>Acanthopleuribacter</taxon>
    </lineage>
</organism>
<accession>A0A8J7QG19</accession>
<dbReference type="Pfam" id="PF00501">
    <property type="entry name" value="AMP-binding"/>
    <property type="match status" value="1"/>
</dbReference>
<keyword evidence="1" id="KW-0596">Phosphopantetheine</keyword>
<dbReference type="InterPro" id="IPR020802">
    <property type="entry name" value="TesA-like"/>
</dbReference>
<dbReference type="Gene3D" id="3.30.300.30">
    <property type="match status" value="1"/>
</dbReference>
<dbReference type="Pfam" id="PF00975">
    <property type="entry name" value="Thioesterase"/>
    <property type="match status" value="1"/>
</dbReference>